<comment type="caution">
    <text evidence="1">The sequence shown here is derived from an EMBL/GenBank/DDBJ whole genome shotgun (WGS) entry which is preliminary data.</text>
</comment>
<reference evidence="1" key="1">
    <citation type="submission" date="2024-09" db="EMBL/GenBank/DDBJ databases">
        <title>Black Yeasts Isolated from many extreme environments.</title>
        <authorList>
            <person name="Coleine C."/>
            <person name="Stajich J.E."/>
            <person name="Selbmann L."/>
        </authorList>
    </citation>
    <scope>NUCLEOTIDE SEQUENCE</scope>
    <source>
        <strain evidence="1">CCFEE 5737</strain>
    </source>
</reference>
<accession>A0ACC3D9A6</accession>
<proteinExistence type="predicted"/>
<name>A0ACC3D9A6_9PEZI</name>
<evidence type="ECO:0000313" key="2">
    <source>
        <dbReference type="Proteomes" id="UP001186974"/>
    </source>
</evidence>
<sequence length="199" mass="22277">MHINFSSLTWFTTRLSSVRHKLQLLTLEERTVEPFLYQSSFPVPLISYVEPHTRSGIPLETLSYSPNLDLDPYDEAMPLNSPTPVCDTIVEGARSTTGGAPSNAICRLVPRMPKVSYYEGSTWLWNTLGRRTKSMTLPIYRGGGDLSVPGSKGDASWISKRRLSGLWRREQSRSAKGREGRVEEEEGWSMAELSVVAVV</sequence>
<dbReference type="EMBL" id="JAWDJW010006703">
    <property type="protein sequence ID" value="KAK3063833.1"/>
    <property type="molecule type" value="Genomic_DNA"/>
</dbReference>
<gene>
    <name evidence="1" type="ORF">LTS18_012369</name>
</gene>
<evidence type="ECO:0000313" key="1">
    <source>
        <dbReference type="EMBL" id="KAK3063833.1"/>
    </source>
</evidence>
<dbReference type="Proteomes" id="UP001186974">
    <property type="component" value="Unassembled WGS sequence"/>
</dbReference>
<organism evidence="1 2">
    <name type="scientific">Coniosporium uncinatum</name>
    <dbReference type="NCBI Taxonomy" id="93489"/>
    <lineage>
        <taxon>Eukaryota</taxon>
        <taxon>Fungi</taxon>
        <taxon>Dikarya</taxon>
        <taxon>Ascomycota</taxon>
        <taxon>Pezizomycotina</taxon>
        <taxon>Dothideomycetes</taxon>
        <taxon>Dothideomycetes incertae sedis</taxon>
        <taxon>Coniosporium</taxon>
    </lineage>
</organism>
<keyword evidence="2" id="KW-1185">Reference proteome</keyword>
<protein>
    <submittedName>
        <fullName evidence="1">Uncharacterized protein</fullName>
    </submittedName>
</protein>